<dbReference type="Pfam" id="PF00019">
    <property type="entry name" value="TGF_beta"/>
    <property type="match status" value="1"/>
</dbReference>
<keyword evidence="8" id="KW-1185">Reference proteome</keyword>
<dbReference type="SUPFAM" id="SSF57501">
    <property type="entry name" value="Cystine-knot cytokines"/>
    <property type="match status" value="1"/>
</dbReference>
<proteinExistence type="inferred from homology"/>
<dbReference type="InterPro" id="IPR015615">
    <property type="entry name" value="TGF-beta-rel"/>
</dbReference>
<comment type="similarity">
    <text evidence="2 4">Belongs to the TGF-beta family.</text>
</comment>
<dbReference type="OMA" id="PRERNDW"/>
<dbReference type="RefSeq" id="XP_022105438.1">
    <property type="nucleotide sequence ID" value="XM_022249746.1"/>
</dbReference>
<gene>
    <name evidence="9 10 11 12 13 14" type="primary">LOC110987212</name>
</gene>
<keyword evidence="6" id="KW-0732">Signal</keyword>
<sequence length="420" mass="47491">MTVTMVVAPFTMLLLLITYNTSMGRCTAPSALPGDKNASAENNLSGSQPTLVEDEHSIIFTQGTFSPSNSPSPSSTDSPNPRPTENVIDGLSARERAFRIAMLRMQLQEKLGLTELSPASDKPYRTLPLAIKKRLMDHQPPQRDLPRYERPASQITEVLSYAENYTNDCPEPGFCFRFHLVRDIIGKTVKSVHLWLFLTSSEDFNRSPARRLTIWLLNAKDTGIKREELATKVMSKREGWFHLKLPREKNDWSSTEHRLQLTNAATDFFTDSSQEPLQFPPVSLARDELPVLAVAVDPDKHHQRLRRQSQCQGDSDTCCLQYFEVDLKQVMEATIYRPSTIFANFCRGSCLQVSNFATSHAYVMRNQALAETDDDLRRYLSPCCVPATYEPPVSILYRLTDGTFIQRLVSEISAQTCVCK</sequence>
<feature type="signal peptide" evidence="6">
    <location>
        <begin position="1"/>
        <end position="24"/>
    </location>
</feature>
<dbReference type="PANTHER" id="PTHR11848">
    <property type="entry name" value="TGF-BETA FAMILY"/>
    <property type="match status" value="1"/>
</dbReference>
<protein>
    <submittedName>
        <fullName evidence="9 10">Inhibin beta C chain-like isoform X1</fullName>
    </submittedName>
</protein>
<evidence type="ECO:0000256" key="3">
    <source>
        <dbReference type="ARBA" id="ARBA00022525"/>
    </source>
</evidence>
<evidence type="ECO:0000256" key="1">
    <source>
        <dbReference type="ARBA" id="ARBA00004613"/>
    </source>
</evidence>
<keyword evidence="4" id="KW-0339">Growth factor</keyword>
<evidence type="ECO:0000256" key="6">
    <source>
        <dbReference type="SAM" id="SignalP"/>
    </source>
</evidence>
<dbReference type="GO" id="GO:0005615">
    <property type="term" value="C:extracellular space"/>
    <property type="evidence" value="ECO:0007669"/>
    <property type="project" value="TreeGrafter"/>
</dbReference>
<evidence type="ECO:0000313" key="9">
    <source>
        <dbReference type="RefSeq" id="XP_022105433.1"/>
    </source>
</evidence>
<dbReference type="PANTHER" id="PTHR11848:SF309">
    <property type="entry name" value="INHIBIN BETA CHAIN"/>
    <property type="match status" value="1"/>
</dbReference>
<dbReference type="Proteomes" id="UP000694845">
    <property type="component" value="Unplaced"/>
</dbReference>
<organism evidence="8 11">
    <name type="scientific">Acanthaster planci</name>
    <name type="common">Crown-of-thorns starfish</name>
    <dbReference type="NCBI Taxonomy" id="133434"/>
    <lineage>
        <taxon>Eukaryota</taxon>
        <taxon>Metazoa</taxon>
        <taxon>Echinodermata</taxon>
        <taxon>Eleutherozoa</taxon>
        <taxon>Asterozoa</taxon>
        <taxon>Asteroidea</taxon>
        <taxon>Valvatacea</taxon>
        <taxon>Valvatida</taxon>
        <taxon>Acanthasteridae</taxon>
        <taxon>Acanthaster</taxon>
    </lineage>
</organism>
<dbReference type="RefSeq" id="XP_022105434.1">
    <property type="nucleotide sequence ID" value="XM_022249742.1"/>
</dbReference>
<dbReference type="GO" id="GO:0005125">
    <property type="term" value="F:cytokine activity"/>
    <property type="evidence" value="ECO:0007669"/>
    <property type="project" value="TreeGrafter"/>
</dbReference>
<feature type="compositionally biased region" description="Low complexity" evidence="5">
    <location>
        <begin position="66"/>
        <end position="79"/>
    </location>
</feature>
<evidence type="ECO:0000313" key="13">
    <source>
        <dbReference type="RefSeq" id="XP_022105438.1"/>
    </source>
</evidence>
<dbReference type="KEGG" id="aplc:110987212"/>
<dbReference type="Gene3D" id="2.10.90.10">
    <property type="entry name" value="Cystine-knot cytokines"/>
    <property type="match status" value="1"/>
</dbReference>
<evidence type="ECO:0000313" key="8">
    <source>
        <dbReference type="Proteomes" id="UP000694845"/>
    </source>
</evidence>
<dbReference type="InterPro" id="IPR029034">
    <property type="entry name" value="Cystine-knot_cytokine"/>
</dbReference>
<name>A0A8B7ZKM1_ACAPL</name>
<evidence type="ECO:0000313" key="11">
    <source>
        <dbReference type="RefSeq" id="XP_022105435.1"/>
    </source>
</evidence>
<evidence type="ECO:0000256" key="4">
    <source>
        <dbReference type="RuleBase" id="RU000354"/>
    </source>
</evidence>
<evidence type="ECO:0000313" key="12">
    <source>
        <dbReference type="RefSeq" id="XP_022105437.1"/>
    </source>
</evidence>
<evidence type="ECO:0000256" key="2">
    <source>
        <dbReference type="ARBA" id="ARBA00006656"/>
    </source>
</evidence>
<dbReference type="RefSeq" id="XP_022105433.1">
    <property type="nucleotide sequence ID" value="XM_022249741.1"/>
</dbReference>
<dbReference type="CDD" id="cd08698">
    <property type="entry name" value="TGF_beta_SF"/>
    <property type="match status" value="1"/>
</dbReference>
<dbReference type="PROSITE" id="PS51362">
    <property type="entry name" value="TGF_BETA_2"/>
    <property type="match status" value="1"/>
</dbReference>
<evidence type="ECO:0000313" key="14">
    <source>
        <dbReference type="RefSeq" id="XP_022105439.1"/>
    </source>
</evidence>
<comment type="subcellular location">
    <subcellularLocation>
        <location evidence="1">Secreted</location>
    </subcellularLocation>
</comment>
<evidence type="ECO:0000259" key="7">
    <source>
        <dbReference type="PROSITE" id="PS51362"/>
    </source>
</evidence>
<dbReference type="RefSeq" id="XP_022105439.1">
    <property type="nucleotide sequence ID" value="XM_022249747.1"/>
</dbReference>
<keyword evidence="3" id="KW-0964">Secreted</keyword>
<dbReference type="SMART" id="SM00204">
    <property type="entry name" value="TGFB"/>
    <property type="match status" value="1"/>
</dbReference>
<evidence type="ECO:0000256" key="5">
    <source>
        <dbReference type="SAM" id="MobiDB-lite"/>
    </source>
</evidence>
<feature type="domain" description="TGF-beta family profile" evidence="7">
    <location>
        <begin position="304"/>
        <end position="420"/>
    </location>
</feature>
<dbReference type="GeneID" id="110987212"/>
<reference evidence="9 10" key="1">
    <citation type="submission" date="2025-04" db="UniProtKB">
        <authorList>
            <consortium name="RefSeq"/>
        </authorList>
    </citation>
    <scope>IDENTIFICATION</scope>
</reference>
<dbReference type="RefSeq" id="XP_022105435.1">
    <property type="nucleotide sequence ID" value="XM_022249743.1"/>
</dbReference>
<dbReference type="InterPro" id="IPR001839">
    <property type="entry name" value="TGF-b_C"/>
</dbReference>
<accession>A0A8B7ZKM1</accession>
<dbReference type="GO" id="GO:0008083">
    <property type="term" value="F:growth factor activity"/>
    <property type="evidence" value="ECO:0007669"/>
    <property type="project" value="UniProtKB-KW"/>
</dbReference>
<feature type="region of interest" description="Disordered" evidence="5">
    <location>
        <begin position="62"/>
        <end position="89"/>
    </location>
</feature>
<dbReference type="RefSeq" id="XP_022105437.1">
    <property type="nucleotide sequence ID" value="XM_022249745.1"/>
</dbReference>
<dbReference type="OrthoDB" id="8863549at2759"/>
<dbReference type="AlphaFoldDB" id="A0A8B7ZKM1"/>
<feature type="chain" id="PRO_5044665725" evidence="6">
    <location>
        <begin position="25"/>
        <end position="420"/>
    </location>
</feature>
<evidence type="ECO:0000313" key="10">
    <source>
        <dbReference type="RefSeq" id="XP_022105434.1"/>
    </source>
</evidence>